<dbReference type="InterPro" id="IPR013022">
    <property type="entry name" value="Xyl_isomerase-like_TIM-brl"/>
</dbReference>
<keyword evidence="2" id="KW-0255">Endonuclease</keyword>
<keyword evidence="2" id="KW-0378">Hydrolase</keyword>
<protein>
    <submittedName>
        <fullName evidence="2">AP endonuclease</fullName>
    </submittedName>
</protein>
<dbReference type="EMBL" id="BRXR01000001">
    <property type="protein sequence ID" value="GLC31456.1"/>
    <property type="molecule type" value="Genomic_DNA"/>
</dbReference>
<comment type="caution">
    <text evidence="2">The sequence shown here is derived from an EMBL/GenBank/DDBJ whole genome shotgun (WGS) entry which is preliminary data.</text>
</comment>
<dbReference type="PANTHER" id="PTHR12110:SF21">
    <property type="entry name" value="XYLOSE ISOMERASE-LIKE TIM BARREL DOMAIN-CONTAINING PROTEIN"/>
    <property type="match status" value="1"/>
</dbReference>
<proteinExistence type="predicted"/>
<dbReference type="SUPFAM" id="SSF51658">
    <property type="entry name" value="Xylose isomerase-like"/>
    <property type="match status" value="1"/>
</dbReference>
<dbReference type="GO" id="GO:0004519">
    <property type="term" value="F:endonuclease activity"/>
    <property type="evidence" value="ECO:0007669"/>
    <property type="project" value="UniProtKB-KW"/>
</dbReference>
<evidence type="ECO:0000313" key="2">
    <source>
        <dbReference type="EMBL" id="GLC31456.1"/>
    </source>
</evidence>
<dbReference type="InterPro" id="IPR036237">
    <property type="entry name" value="Xyl_isomerase-like_sf"/>
</dbReference>
<evidence type="ECO:0000259" key="1">
    <source>
        <dbReference type="Pfam" id="PF01261"/>
    </source>
</evidence>
<dbReference type="PANTHER" id="PTHR12110">
    <property type="entry name" value="HYDROXYPYRUVATE ISOMERASE"/>
    <property type="match status" value="1"/>
</dbReference>
<sequence length="262" mass="30694">MEIGLSSASFYPEVNTEDSIALMKKIGFDFGEIFLNSPSEYEEEFIKMLLEKVETNSFRVNSVHAFGSQFEPYLFDKYKRRREDMVKYFKNICRAGSMLGAKCYVFHGMRLESFEIIDKNLVIDIYNELSYIALENGIKLAQENVSWCMSSNIKFLEMLKEKCKYPVYFTIDIKQAYKSGIEPNSYIDIMGKDIINFHINDRDDKNVCLLPGRGTVDYESIINKLKEVEYKGPAILEVYRSNYRDYAELLESKLWTQKHLQM</sequence>
<dbReference type="InterPro" id="IPR050312">
    <property type="entry name" value="IolE/XylAMocC-like"/>
</dbReference>
<dbReference type="RefSeq" id="WP_264850755.1">
    <property type="nucleotide sequence ID" value="NZ_BRXR01000001.1"/>
</dbReference>
<name>A0ABQ5N8I8_9CLOT</name>
<reference evidence="2 3" key="1">
    <citation type="journal article" date="2024" name="Int. J. Syst. Evol. Microbiol.">
        <title>Clostridium omnivorum sp. nov., isolated from anoxic soil under the treatment of reductive soil disinfestation.</title>
        <authorList>
            <person name="Ueki A."/>
            <person name="Tonouchi A."/>
            <person name="Kaku N."/>
            <person name="Honma S."/>
            <person name="Ueki K."/>
        </authorList>
    </citation>
    <scope>NUCLEOTIDE SEQUENCE [LARGE SCALE GENOMIC DNA]</scope>
    <source>
        <strain evidence="2 3">E14</strain>
    </source>
</reference>
<keyword evidence="2" id="KW-0540">Nuclease</keyword>
<gene>
    <name evidence="2" type="ORF">bsdE14_28660</name>
</gene>
<feature type="domain" description="Xylose isomerase-like TIM barrel" evidence="1">
    <location>
        <begin position="21"/>
        <end position="245"/>
    </location>
</feature>
<accession>A0ABQ5N8I8</accession>
<organism evidence="2 3">
    <name type="scientific">Clostridium omnivorum</name>
    <dbReference type="NCBI Taxonomy" id="1604902"/>
    <lineage>
        <taxon>Bacteria</taxon>
        <taxon>Bacillati</taxon>
        <taxon>Bacillota</taxon>
        <taxon>Clostridia</taxon>
        <taxon>Eubacteriales</taxon>
        <taxon>Clostridiaceae</taxon>
        <taxon>Clostridium</taxon>
    </lineage>
</organism>
<dbReference type="Pfam" id="PF01261">
    <property type="entry name" value="AP_endonuc_2"/>
    <property type="match status" value="1"/>
</dbReference>
<dbReference type="Proteomes" id="UP001208567">
    <property type="component" value="Unassembled WGS sequence"/>
</dbReference>
<dbReference type="Gene3D" id="3.20.20.150">
    <property type="entry name" value="Divalent-metal-dependent TIM barrel enzymes"/>
    <property type="match status" value="1"/>
</dbReference>
<evidence type="ECO:0000313" key="3">
    <source>
        <dbReference type="Proteomes" id="UP001208567"/>
    </source>
</evidence>
<keyword evidence="3" id="KW-1185">Reference proteome</keyword>